<sequence length="67" mass="7685">MKISPKAMGVVYCLLGVLFTYIAIQSADETMWNVFTILLAFFATLDFGIGIRMFIINHKIKQQKKKK</sequence>
<dbReference type="EMBL" id="JBHTGR010000003">
    <property type="protein sequence ID" value="MFC7746026.1"/>
    <property type="molecule type" value="Genomic_DNA"/>
</dbReference>
<evidence type="ECO:0000313" key="2">
    <source>
        <dbReference type="EMBL" id="MFC7746026.1"/>
    </source>
</evidence>
<feature type="transmembrane region" description="Helical" evidence="1">
    <location>
        <begin position="7"/>
        <end position="24"/>
    </location>
</feature>
<dbReference type="Proteomes" id="UP001596620">
    <property type="component" value="Unassembled WGS sequence"/>
</dbReference>
<protein>
    <submittedName>
        <fullName evidence="2">YdiK family protein</fullName>
    </submittedName>
</protein>
<name>A0ABW2UQH0_9BACI</name>
<organism evidence="2 3">
    <name type="scientific">Lentibacillus kimchii</name>
    <dbReference type="NCBI Taxonomy" id="1542911"/>
    <lineage>
        <taxon>Bacteria</taxon>
        <taxon>Bacillati</taxon>
        <taxon>Bacillota</taxon>
        <taxon>Bacilli</taxon>
        <taxon>Bacillales</taxon>
        <taxon>Bacillaceae</taxon>
        <taxon>Lentibacillus</taxon>
    </lineage>
</organism>
<feature type="transmembrane region" description="Helical" evidence="1">
    <location>
        <begin position="30"/>
        <end position="55"/>
    </location>
</feature>
<keyword evidence="1" id="KW-0472">Membrane</keyword>
<gene>
    <name evidence="2" type="ORF">ACFQU8_02065</name>
</gene>
<keyword evidence="1" id="KW-0812">Transmembrane</keyword>
<dbReference type="InterPro" id="IPR025426">
    <property type="entry name" value="DUF4305"/>
</dbReference>
<proteinExistence type="predicted"/>
<dbReference type="RefSeq" id="WP_382357508.1">
    <property type="nucleotide sequence ID" value="NZ_JBHTGR010000003.1"/>
</dbReference>
<comment type="caution">
    <text evidence="2">The sequence shown here is derived from an EMBL/GenBank/DDBJ whole genome shotgun (WGS) entry which is preliminary data.</text>
</comment>
<accession>A0ABW2UQH0</accession>
<keyword evidence="3" id="KW-1185">Reference proteome</keyword>
<keyword evidence="1" id="KW-1133">Transmembrane helix</keyword>
<dbReference type="Pfam" id="PF14146">
    <property type="entry name" value="DUF4305"/>
    <property type="match status" value="1"/>
</dbReference>
<evidence type="ECO:0000256" key="1">
    <source>
        <dbReference type="SAM" id="Phobius"/>
    </source>
</evidence>
<evidence type="ECO:0000313" key="3">
    <source>
        <dbReference type="Proteomes" id="UP001596620"/>
    </source>
</evidence>
<reference evidence="3" key="1">
    <citation type="journal article" date="2019" name="Int. J. Syst. Evol. Microbiol.">
        <title>The Global Catalogue of Microorganisms (GCM) 10K type strain sequencing project: providing services to taxonomists for standard genome sequencing and annotation.</title>
        <authorList>
            <consortium name="The Broad Institute Genomics Platform"/>
            <consortium name="The Broad Institute Genome Sequencing Center for Infectious Disease"/>
            <person name="Wu L."/>
            <person name="Ma J."/>
        </authorList>
    </citation>
    <scope>NUCLEOTIDE SEQUENCE [LARGE SCALE GENOMIC DNA]</scope>
    <source>
        <strain evidence="3">JCM 30234</strain>
    </source>
</reference>